<proteinExistence type="predicted"/>
<protein>
    <recommendedName>
        <fullName evidence="3">BESS domain-containing protein</fullName>
    </recommendedName>
</protein>
<dbReference type="Proteomes" id="UP000007798">
    <property type="component" value="Unassembled WGS sequence"/>
</dbReference>
<dbReference type="InParanoid" id="B4NIZ4"/>
<dbReference type="AlphaFoldDB" id="B4NIZ4"/>
<accession>B4NIZ4</accession>
<dbReference type="EMBL" id="CH964272">
    <property type="protein sequence ID" value="EDW84896.2"/>
    <property type="molecule type" value="Genomic_DNA"/>
</dbReference>
<dbReference type="FunCoup" id="B4NIZ4">
    <property type="interactions" value="11"/>
</dbReference>
<dbReference type="eggNOG" id="ENOG502RVQH">
    <property type="taxonomic scope" value="Eukaryota"/>
</dbReference>
<dbReference type="HOGENOM" id="CLU_1134601_0_0_1"/>
<evidence type="ECO:0000313" key="1">
    <source>
        <dbReference type="EMBL" id="EDW84896.2"/>
    </source>
</evidence>
<evidence type="ECO:0000313" key="2">
    <source>
        <dbReference type="Proteomes" id="UP000007798"/>
    </source>
</evidence>
<organism evidence="1 2">
    <name type="scientific">Drosophila willistoni</name>
    <name type="common">Fruit fly</name>
    <dbReference type="NCBI Taxonomy" id="7260"/>
    <lineage>
        <taxon>Eukaryota</taxon>
        <taxon>Metazoa</taxon>
        <taxon>Ecdysozoa</taxon>
        <taxon>Arthropoda</taxon>
        <taxon>Hexapoda</taxon>
        <taxon>Insecta</taxon>
        <taxon>Pterygota</taxon>
        <taxon>Neoptera</taxon>
        <taxon>Endopterygota</taxon>
        <taxon>Diptera</taxon>
        <taxon>Brachycera</taxon>
        <taxon>Muscomorpha</taxon>
        <taxon>Ephydroidea</taxon>
        <taxon>Drosophilidae</taxon>
        <taxon>Drosophila</taxon>
        <taxon>Sophophora</taxon>
    </lineage>
</organism>
<dbReference type="OrthoDB" id="10023262at2759"/>
<gene>
    <name evidence="1" type="primary">Dwil\GK14367</name>
    <name evidence="1" type="ORF">Dwil_GK14367</name>
</gene>
<keyword evidence="2" id="KW-1185">Reference proteome</keyword>
<reference evidence="1 2" key="1">
    <citation type="journal article" date="2007" name="Nature">
        <title>Evolution of genes and genomes on the Drosophila phylogeny.</title>
        <authorList>
            <consortium name="Drosophila 12 Genomes Consortium"/>
            <person name="Clark A.G."/>
            <person name="Eisen M.B."/>
            <person name="Smith D.R."/>
            <person name="Bergman C.M."/>
            <person name="Oliver B."/>
            <person name="Markow T.A."/>
            <person name="Kaufman T.C."/>
            <person name="Kellis M."/>
            <person name="Gelbart W."/>
            <person name="Iyer V.N."/>
            <person name="Pollard D.A."/>
            <person name="Sackton T.B."/>
            <person name="Larracuente A.M."/>
            <person name="Singh N.D."/>
            <person name="Abad J.P."/>
            <person name="Abt D.N."/>
            <person name="Adryan B."/>
            <person name="Aguade M."/>
            <person name="Akashi H."/>
            <person name="Anderson W.W."/>
            <person name="Aquadro C.F."/>
            <person name="Ardell D.H."/>
            <person name="Arguello R."/>
            <person name="Artieri C.G."/>
            <person name="Barbash D.A."/>
            <person name="Barker D."/>
            <person name="Barsanti P."/>
            <person name="Batterham P."/>
            <person name="Batzoglou S."/>
            <person name="Begun D."/>
            <person name="Bhutkar A."/>
            <person name="Blanco E."/>
            <person name="Bosak S.A."/>
            <person name="Bradley R.K."/>
            <person name="Brand A.D."/>
            <person name="Brent M.R."/>
            <person name="Brooks A.N."/>
            <person name="Brown R.H."/>
            <person name="Butlin R.K."/>
            <person name="Caggese C."/>
            <person name="Calvi B.R."/>
            <person name="Bernardo de Carvalho A."/>
            <person name="Caspi A."/>
            <person name="Castrezana S."/>
            <person name="Celniker S.E."/>
            <person name="Chang J.L."/>
            <person name="Chapple C."/>
            <person name="Chatterji S."/>
            <person name="Chinwalla A."/>
            <person name="Civetta A."/>
            <person name="Clifton S.W."/>
            <person name="Comeron J.M."/>
            <person name="Costello J.C."/>
            <person name="Coyne J.A."/>
            <person name="Daub J."/>
            <person name="David R.G."/>
            <person name="Delcher A.L."/>
            <person name="Delehaunty K."/>
            <person name="Do C.B."/>
            <person name="Ebling H."/>
            <person name="Edwards K."/>
            <person name="Eickbush T."/>
            <person name="Evans J.D."/>
            <person name="Filipski A."/>
            <person name="Findeiss S."/>
            <person name="Freyhult E."/>
            <person name="Fulton L."/>
            <person name="Fulton R."/>
            <person name="Garcia A.C."/>
            <person name="Gardiner A."/>
            <person name="Garfield D.A."/>
            <person name="Garvin B.E."/>
            <person name="Gibson G."/>
            <person name="Gilbert D."/>
            <person name="Gnerre S."/>
            <person name="Godfrey J."/>
            <person name="Good R."/>
            <person name="Gotea V."/>
            <person name="Gravely B."/>
            <person name="Greenberg A.J."/>
            <person name="Griffiths-Jones S."/>
            <person name="Gross S."/>
            <person name="Guigo R."/>
            <person name="Gustafson E.A."/>
            <person name="Haerty W."/>
            <person name="Hahn M.W."/>
            <person name="Halligan D.L."/>
            <person name="Halpern A.L."/>
            <person name="Halter G.M."/>
            <person name="Han M.V."/>
            <person name="Heger A."/>
            <person name="Hillier L."/>
            <person name="Hinrichs A.S."/>
            <person name="Holmes I."/>
            <person name="Hoskins R.A."/>
            <person name="Hubisz M.J."/>
            <person name="Hultmark D."/>
            <person name="Huntley M.A."/>
            <person name="Jaffe D.B."/>
            <person name="Jagadeeshan S."/>
            <person name="Jeck W.R."/>
            <person name="Johnson J."/>
            <person name="Jones C.D."/>
            <person name="Jordan W.C."/>
            <person name="Karpen G.H."/>
            <person name="Kataoka E."/>
            <person name="Keightley P.D."/>
            <person name="Kheradpour P."/>
            <person name="Kirkness E.F."/>
            <person name="Koerich L.B."/>
            <person name="Kristiansen K."/>
            <person name="Kudrna D."/>
            <person name="Kulathinal R.J."/>
            <person name="Kumar S."/>
            <person name="Kwok R."/>
            <person name="Lander E."/>
            <person name="Langley C.H."/>
            <person name="Lapoint R."/>
            <person name="Lazzaro B.P."/>
            <person name="Lee S.J."/>
            <person name="Levesque L."/>
            <person name="Li R."/>
            <person name="Lin C.F."/>
            <person name="Lin M.F."/>
            <person name="Lindblad-Toh K."/>
            <person name="Llopart A."/>
            <person name="Long M."/>
            <person name="Low L."/>
            <person name="Lozovsky E."/>
            <person name="Lu J."/>
            <person name="Luo M."/>
            <person name="Machado C.A."/>
            <person name="Makalowski W."/>
            <person name="Marzo M."/>
            <person name="Matsuda M."/>
            <person name="Matzkin L."/>
            <person name="McAllister B."/>
            <person name="McBride C.S."/>
            <person name="McKernan B."/>
            <person name="McKernan K."/>
            <person name="Mendez-Lago M."/>
            <person name="Minx P."/>
            <person name="Mollenhauer M.U."/>
            <person name="Montooth K."/>
            <person name="Mount S.M."/>
            <person name="Mu X."/>
            <person name="Myers E."/>
            <person name="Negre B."/>
            <person name="Newfeld S."/>
            <person name="Nielsen R."/>
            <person name="Noor M.A."/>
            <person name="O'Grady P."/>
            <person name="Pachter L."/>
            <person name="Papaceit M."/>
            <person name="Parisi M.J."/>
            <person name="Parisi M."/>
            <person name="Parts L."/>
            <person name="Pedersen J.S."/>
            <person name="Pesole G."/>
            <person name="Phillippy A.M."/>
            <person name="Ponting C.P."/>
            <person name="Pop M."/>
            <person name="Porcelli D."/>
            <person name="Powell J.R."/>
            <person name="Prohaska S."/>
            <person name="Pruitt K."/>
            <person name="Puig M."/>
            <person name="Quesneville H."/>
            <person name="Ram K.R."/>
            <person name="Rand D."/>
            <person name="Rasmussen M.D."/>
            <person name="Reed L.K."/>
            <person name="Reenan R."/>
            <person name="Reily A."/>
            <person name="Remington K.A."/>
            <person name="Rieger T.T."/>
            <person name="Ritchie M.G."/>
            <person name="Robin C."/>
            <person name="Rogers Y.H."/>
            <person name="Rohde C."/>
            <person name="Rozas J."/>
            <person name="Rubenfield M.J."/>
            <person name="Ruiz A."/>
            <person name="Russo S."/>
            <person name="Salzberg S.L."/>
            <person name="Sanchez-Gracia A."/>
            <person name="Saranga D.J."/>
            <person name="Sato H."/>
            <person name="Schaeffer S.W."/>
            <person name="Schatz M.C."/>
            <person name="Schlenke T."/>
            <person name="Schwartz R."/>
            <person name="Segarra C."/>
            <person name="Singh R.S."/>
            <person name="Sirot L."/>
            <person name="Sirota M."/>
            <person name="Sisneros N.B."/>
            <person name="Smith C.D."/>
            <person name="Smith T.F."/>
            <person name="Spieth J."/>
            <person name="Stage D.E."/>
            <person name="Stark A."/>
            <person name="Stephan W."/>
            <person name="Strausberg R.L."/>
            <person name="Strempel S."/>
            <person name="Sturgill D."/>
            <person name="Sutton G."/>
            <person name="Sutton G.G."/>
            <person name="Tao W."/>
            <person name="Teichmann S."/>
            <person name="Tobari Y.N."/>
            <person name="Tomimura Y."/>
            <person name="Tsolas J.M."/>
            <person name="Valente V.L."/>
            <person name="Venter E."/>
            <person name="Venter J.C."/>
            <person name="Vicario S."/>
            <person name="Vieira F.G."/>
            <person name="Vilella A.J."/>
            <person name="Villasante A."/>
            <person name="Walenz B."/>
            <person name="Wang J."/>
            <person name="Wasserman M."/>
            <person name="Watts T."/>
            <person name="Wilson D."/>
            <person name="Wilson R.K."/>
            <person name="Wing R.A."/>
            <person name="Wolfner M.F."/>
            <person name="Wong A."/>
            <person name="Wong G.K."/>
            <person name="Wu C.I."/>
            <person name="Wu G."/>
            <person name="Yamamoto D."/>
            <person name="Yang H.P."/>
            <person name="Yang S.P."/>
            <person name="Yorke J.A."/>
            <person name="Yoshida K."/>
            <person name="Zdobnov E."/>
            <person name="Zhang P."/>
            <person name="Zhang Y."/>
            <person name="Zimin A.V."/>
            <person name="Baldwin J."/>
            <person name="Abdouelleil A."/>
            <person name="Abdulkadir J."/>
            <person name="Abebe A."/>
            <person name="Abera B."/>
            <person name="Abreu J."/>
            <person name="Acer S.C."/>
            <person name="Aftuck L."/>
            <person name="Alexander A."/>
            <person name="An P."/>
            <person name="Anderson E."/>
            <person name="Anderson S."/>
            <person name="Arachi H."/>
            <person name="Azer M."/>
            <person name="Bachantsang P."/>
            <person name="Barry A."/>
            <person name="Bayul T."/>
            <person name="Berlin A."/>
            <person name="Bessette D."/>
            <person name="Bloom T."/>
            <person name="Blye J."/>
            <person name="Boguslavskiy L."/>
            <person name="Bonnet C."/>
            <person name="Boukhgalter B."/>
            <person name="Bourzgui I."/>
            <person name="Brown A."/>
            <person name="Cahill P."/>
            <person name="Channer S."/>
            <person name="Cheshatsang Y."/>
            <person name="Chuda L."/>
            <person name="Citroen M."/>
            <person name="Collymore A."/>
            <person name="Cooke P."/>
            <person name="Costello M."/>
            <person name="D'Aco K."/>
            <person name="Daza R."/>
            <person name="De Haan G."/>
            <person name="DeGray S."/>
            <person name="DeMaso C."/>
            <person name="Dhargay N."/>
            <person name="Dooley K."/>
            <person name="Dooley E."/>
            <person name="Doricent M."/>
            <person name="Dorje P."/>
            <person name="Dorjee K."/>
            <person name="Dupes A."/>
            <person name="Elong R."/>
            <person name="Falk J."/>
            <person name="Farina A."/>
            <person name="Faro S."/>
            <person name="Ferguson D."/>
            <person name="Fisher S."/>
            <person name="Foley C.D."/>
            <person name="Franke A."/>
            <person name="Friedrich D."/>
            <person name="Gadbois L."/>
            <person name="Gearin G."/>
            <person name="Gearin C.R."/>
            <person name="Giannoukos G."/>
            <person name="Goode T."/>
            <person name="Graham J."/>
            <person name="Grandbois E."/>
            <person name="Grewal S."/>
            <person name="Gyaltsen K."/>
            <person name="Hafez N."/>
            <person name="Hagos B."/>
            <person name="Hall J."/>
            <person name="Henson C."/>
            <person name="Hollinger A."/>
            <person name="Honan T."/>
            <person name="Huard M.D."/>
            <person name="Hughes L."/>
            <person name="Hurhula B."/>
            <person name="Husby M.E."/>
            <person name="Kamat A."/>
            <person name="Kanga B."/>
            <person name="Kashin S."/>
            <person name="Khazanovich D."/>
            <person name="Kisner P."/>
            <person name="Lance K."/>
            <person name="Lara M."/>
            <person name="Lee W."/>
            <person name="Lennon N."/>
            <person name="Letendre F."/>
            <person name="LeVine R."/>
            <person name="Lipovsky A."/>
            <person name="Liu X."/>
            <person name="Liu J."/>
            <person name="Liu S."/>
            <person name="Lokyitsang T."/>
            <person name="Lokyitsang Y."/>
            <person name="Lubonja R."/>
            <person name="Lui A."/>
            <person name="MacDonald P."/>
            <person name="Magnisalis V."/>
            <person name="Maru K."/>
            <person name="Matthews C."/>
            <person name="McCusker W."/>
            <person name="McDonough S."/>
            <person name="Mehta T."/>
            <person name="Meldrim J."/>
            <person name="Meneus L."/>
            <person name="Mihai O."/>
            <person name="Mihalev A."/>
            <person name="Mihova T."/>
            <person name="Mittelman R."/>
            <person name="Mlenga V."/>
            <person name="Montmayeur A."/>
            <person name="Mulrain L."/>
            <person name="Navidi A."/>
            <person name="Naylor J."/>
            <person name="Negash T."/>
            <person name="Nguyen T."/>
            <person name="Nguyen N."/>
            <person name="Nicol R."/>
            <person name="Norbu C."/>
            <person name="Norbu N."/>
            <person name="Novod N."/>
            <person name="O'Neill B."/>
            <person name="Osman S."/>
            <person name="Markiewicz E."/>
            <person name="Oyono O.L."/>
            <person name="Patti C."/>
            <person name="Phunkhang P."/>
            <person name="Pierre F."/>
            <person name="Priest M."/>
            <person name="Raghuraman S."/>
            <person name="Rege F."/>
            <person name="Reyes R."/>
            <person name="Rise C."/>
            <person name="Rogov P."/>
            <person name="Ross K."/>
            <person name="Ryan E."/>
            <person name="Settipalli S."/>
            <person name="Shea T."/>
            <person name="Sherpa N."/>
            <person name="Shi L."/>
            <person name="Shih D."/>
            <person name="Sparrow T."/>
            <person name="Spaulding J."/>
            <person name="Stalker J."/>
            <person name="Stange-Thomann N."/>
            <person name="Stavropoulos S."/>
            <person name="Stone C."/>
            <person name="Strader C."/>
            <person name="Tesfaye S."/>
            <person name="Thomson T."/>
            <person name="Thoulutsang Y."/>
            <person name="Thoulutsang D."/>
            <person name="Topham K."/>
            <person name="Topping I."/>
            <person name="Tsamla T."/>
            <person name="Vassiliev H."/>
            <person name="Vo A."/>
            <person name="Wangchuk T."/>
            <person name="Wangdi T."/>
            <person name="Weiand M."/>
            <person name="Wilkinson J."/>
            <person name="Wilson A."/>
            <person name="Yadav S."/>
            <person name="Young G."/>
            <person name="Yu Q."/>
            <person name="Zembek L."/>
            <person name="Zhong D."/>
            <person name="Zimmer A."/>
            <person name="Zwirko Z."/>
            <person name="Jaffe D.B."/>
            <person name="Alvarez P."/>
            <person name="Brockman W."/>
            <person name="Butler J."/>
            <person name="Chin C."/>
            <person name="Gnerre S."/>
            <person name="Grabherr M."/>
            <person name="Kleber M."/>
            <person name="Mauceli E."/>
            <person name="MacCallum I."/>
        </authorList>
    </citation>
    <scope>NUCLEOTIDE SEQUENCE [LARGE SCALE GENOMIC DNA]</scope>
    <source>
        <strain evidence="2">Tucson 14030-0811.24</strain>
    </source>
</reference>
<dbReference type="KEGG" id="dwi:6651037"/>
<sequence>MKRYKQKLRDVWLQMPEFRPWLRRNPEDSYRAHCRLCKCGVNTKICDLRAHALTKKHMKWFSNNSANAQTVSQEHKLAEMTDVEYLEDDQIAYEIPASKSKPRPKIIKPVSVKRDIKSLPVKREKRESSNPIDYEEIIENIALYETEQVEYSNQNSIKSDHDMEHHQVEEHNFDDSQFDEETTEIETVQMAEVNDLISKAVTAAVKNHKDSSQVFGDFVADRLRQLTNETSEFAKDKIMQVLLEASALDRGTNCS</sequence>
<evidence type="ECO:0008006" key="3">
    <source>
        <dbReference type="Google" id="ProtNLM"/>
    </source>
</evidence>
<name>B4NIZ4_DROWI</name>